<dbReference type="EMBL" id="JBICCN010000054">
    <property type="protein sequence ID" value="KAL3097368.1"/>
    <property type="molecule type" value="Genomic_DNA"/>
</dbReference>
<gene>
    <name evidence="8" type="ORF">niasHS_003816</name>
</gene>
<keyword evidence="9" id="KW-1185">Reference proteome</keyword>
<sequence>MADEFLGMPKAMAIEADGSSHLLYGTTPITTPAQLVGESEDGNCELDIFADRRWYLVAVLGTSLSVISLVCNALIACVLLRPRNSNFFFLGLLALSDAFLSACYGPVIAMDIIKNRVQLLWLSRLWWSYVGPLLALCHVSMTFSCLMIILGCYERLLITLKSPQLSCFRNNRTHLALGALCLSIVLRGTSFFEVELVRNGNCTGLTEFEPRLSPLAENWLYGTVFRFYIRTTATVFVPFFFLAYLNTRIVLRLRKQKRSAAMFRFGGANDHKLRVRSATRLLVLIVCSYLLANFPNVFITAWEYLDLASTQSEHYYDIYETITDVISMLYVLSCASRLAIYLSCNEELRFAFSDFLCSTCDGMAKDENATALQRNNSSCRPTSATLYTPISSRHYSLRHHRGSELPQIGTDFDRVVVAMAISRVGSALSNRNKTPKHEVERTTPAEATTNGGHAEEETKEKDTAQKDGNCPEANGGTN</sequence>
<feature type="transmembrane region" description="Helical" evidence="6">
    <location>
        <begin position="325"/>
        <end position="344"/>
    </location>
</feature>
<dbReference type="CDD" id="cd14978">
    <property type="entry name" value="7tmA_FMRFamide_R-like"/>
    <property type="match status" value="1"/>
</dbReference>
<name>A0ABD2K3C1_HETSC</name>
<evidence type="ECO:0000259" key="7">
    <source>
        <dbReference type="PROSITE" id="PS50262"/>
    </source>
</evidence>
<dbReference type="Gene3D" id="1.20.1070.10">
    <property type="entry name" value="Rhodopsin 7-helix transmembrane proteins"/>
    <property type="match status" value="1"/>
</dbReference>
<evidence type="ECO:0000313" key="8">
    <source>
        <dbReference type="EMBL" id="KAL3097368.1"/>
    </source>
</evidence>
<feature type="transmembrane region" description="Helical" evidence="6">
    <location>
        <begin position="174"/>
        <end position="192"/>
    </location>
</feature>
<evidence type="ECO:0000256" key="2">
    <source>
        <dbReference type="ARBA" id="ARBA00022692"/>
    </source>
</evidence>
<comment type="caution">
    <text evidence="8">The sequence shown here is derived from an EMBL/GenBank/DDBJ whole genome shotgun (WGS) entry which is preliminary data.</text>
</comment>
<keyword evidence="4 6" id="KW-0472">Membrane</keyword>
<comment type="subcellular location">
    <subcellularLocation>
        <location evidence="1">Membrane</location>
    </subcellularLocation>
</comment>
<feature type="domain" description="G-protein coupled receptors family 1 profile" evidence="7">
    <location>
        <begin position="61"/>
        <end position="341"/>
    </location>
</feature>
<dbReference type="PROSITE" id="PS50262">
    <property type="entry name" value="G_PROTEIN_RECEP_F1_2"/>
    <property type="match status" value="1"/>
</dbReference>
<keyword evidence="3 6" id="KW-1133">Transmembrane helix</keyword>
<feature type="compositionally biased region" description="Basic and acidic residues" evidence="5">
    <location>
        <begin position="453"/>
        <end position="465"/>
    </location>
</feature>
<evidence type="ECO:0000313" key="9">
    <source>
        <dbReference type="Proteomes" id="UP001620645"/>
    </source>
</evidence>
<dbReference type="PANTHER" id="PTHR46709">
    <property type="entry name" value="PROTEIN CBG23488-RELATED"/>
    <property type="match status" value="1"/>
</dbReference>
<evidence type="ECO:0000256" key="4">
    <source>
        <dbReference type="ARBA" id="ARBA00023136"/>
    </source>
</evidence>
<keyword evidence="2 6" id="KW-0812">Transmembrane</keyword>
<reference evidence="8 9" key="1">
    <citation type="submission" date="2024-10" db="EMBL/GenBank/DDBJ databases">
        <authorList>
            <person name="Kim D."/>
        </authorList>
    </citation>
    <scope>NUCLEOTIDE SEQUENCE [LARGE SCALE GENOMIC DNA]</scope>
    <source>
        <strain evidence="8">Taebaek</strain>
    </source>
</reference>
<accession>A0ABD2K3C1</accession>
<evidence type="ECO:0000256" key="5">
    <source>
        <dbReference type="SAM" id="MobiDB-lite"/>
    </source>
</evidence>
<dbReference type="InterPro" id="IPR017452">
    <property type="entry name" value="GPCR_Rhodpsn_7TM"/>
</dbReference>
<organism evidence="8 9">
    <name type="scientific">Heterodera schachtii</name>
    <name type="common">Sugarbeet cyst nematode worm</name>
    <name type="synonym">Tylenchus schachtii</name>
    <dbReference type="NCBI Taxonomy" id="97005"/>
    <lineage>
        <taxon>Eukaryota</taxon>
        <taxon>Metazoa</taxon>
        <taxon>Ecdysozoa</taxon>
        <taxon>Nematoda</taxon>
        <taxon>Chromadorea</taxon>
        <taxon>Rhabditida</taxon>
        <taxon>Tylenchina</taxon>
        <taxon>Tylenchomorpha</taxon>
        <taxon>Tylenchoidea</taxon>
        <taxon>Heteroderidae</taxon>
        <taxon>Heteroderinae</taxon>
        <taxon>Heterodera</taxon>
    </lineage>
</organism>
<evidence type="ECO:0000256" key="1">
    <source>
        <dbReference type="ARBA" id="ARBA00004370"/>
    </source>
</evidence>
<feature type="transmembrane region" description="Helical" evidence="6">
    <location>
        <begin position="227"/>
        <end position="245"/>
    </location>
</feature>
<dbReference type="Proteomes" id="UP001620645">
    <property type="component" value="Unassembled WGS sequence"/>
</dbReference>
<feature type="transmembrane region" description="Helical" evidence="6">
    <location>
        <begin position="129"/>
        <end position="153"/>
    </location>
</feature>
<protein>
    <recommendedName>
        <fullName evidence="7">G-protein coupled receptors family 1 profile domain-containing protein</fullName>
    </recommendedName>
</protein>
<feature type="region of interest" description="Disordered" evidence="5">
    <location>
        <begin position="428"/>
        <end position="478"/>
    </location>
</feature>
<dbReference type="SUPFAM" id="SSF81321">
    <property type="entry name" value="Family A G protein-coupled receptor-like"/>
    <property type="match status" value="1"/>
</dbReference>
<dbReference type="AlphaFoldDB" id="A0ABD2K3C1"/>
<dbReference type="PANTHER" id="PTHR46709:SF5">
    <property type="entry name" value="G-PROTEIN COUPLED RECEPTORS FAMILY 1 PROFILE DOMAIN-CONTAINING PROTEIN"/>
    <property type="match status" value="1"/>
</dbReference>
<proteinExistence type="predicted"/>
<feature type="transmembrane region" description="Helical" evidence="6">
    <location>
        <begin position="54"/>
        <end position="80"/>
    </location>
</feature>
<dbReference type="GO" id="GO:0016020">
    <property type="term" value="C:membrane"/>
    <property type="evidence" value="ECO:0007669"/>
    <property type="project" value="UniProtKB-SubCell"/>
</dbReference>
<feature type="transmembrane region" description="Helical" evidence="6">
    <location>
        <begin position="281"/>
        <end position="305"/>
    </location>
</feature>
<evidence type="ECO:0000256" key="6">
    <source>
        <dbReference type="SAM" id="Phobius"/>
    </source>
</evidence>
<feature type="transmembrane region" description="Helical" evidence="6">
    <location>
        <begin position="87"/>
        <end position="109"/>
    </location>
</feature>
<evidence type="ECO:0000256" key="3">
    <source>
        <dbReference type="ARBA" id="ARBA00022989"/>
    </source>
</evidence>